<evidence type="ECO:0000313" key="2">
    <source>
        <dbReference type="EMBL" id="KAK2660311.1"/>
    </source>
</evidence>
<dbReference type="Proteomes" id="UP001280121">
    <property type="component" value="Unassembled WGS sequence"/>
</dbReference>
<dbReference type="PANTHER" id="PTHR33223">
    <property type="entry name" value="CCHC-TYPE DOMAIN-CONTAINING PROTEIN"/>
    <property type="match status" value="1"/>
</dbReference>
<dbReference type="AlphaFoldDB" id="A0AAE0CR43"/>
<comment type="caution">
    <text evidence="2">The sequence shown here is derived from an EMBL/GenBank/DDBJ whole genome shotgun (WGS) entry which is preliminary data.</text>
</comment>
<evidence type="ECO:0000259" key="1">
    <source>
        <dbReference type="Pfam" id="PF03732"/>
    </source>
</evidence>
<dbReference type="PANTHER" id="PTHR33223:SF9">
    <property type="entry name" value="RETROTRANSPOSON GAG DOMAIN-CONTAINING PROTEIN"/>
    <property type="match status" value="1"/>
</dbReference>
<proteinExistence type="predicted"/>
<dbReference type="Pfam" id="PF03732">
    <property type="entry name" value="Retrotrans_gag"/>
    <property type="match status" value="1"/>
</dbReference>
<protein>
    <recommendedName>
        <fullName evidence="1">Retrotransposon gag domain-containing protein</fullName>
    </recommendedName>
</protein>
<sequence>MAYRPKNVRPISNYDINLGPRPITRIDPNACIRLQFDLAARDRSREHVDLNQKCELFTEMETLIQRIPRVPAPIKKSMMNSFTDSPFVDAIALMEMPQKFSFLNIKQFKGTTYPDDPIAQYKKSMFTATILRDLRESCMYTFVEQFISSRKPEKQLDDLFTITQRSNENLKEYVRRFNRENMQIPNCNQATVISAFRKGLRFNSDLYKKLTKYPCKMMEDVLNKAWAQLKWEEDEANYVEKVNHYN</sequence>
<organism evidence="2 3">
    <name type="scientific">Dipteronia dyeriana</name>
    <dbReference type="NCBI Taxonomy" id="168575"/>
    <lineage>
        <taxon>Eukaryota</taxon>
        <taxon>Viridiplantae</taxon>
        <taxon>Streptophyta</taxon>
        <taxon>Embryophyta</taxon>
        <taxon>Tracheophyta</taxon>
        <taxon>Spermatophyta</taxon>
        <taxon>Magnoliopsida</taxon>
        <taxon>eudicotyledons</taxon>
        <taxon>Gunneridae</taxon>
        <taxon>Pentapetalae</taxon>
        <taxon>rosids</taxon>
        <taxon>malvids</taxon>
        <taxon>Sapindales</taxon>
        <taxon>Sapindaceae</taxon>
        <taxon>Hippocastanoideae</taxon>
        <taxon>Acereae</taxon>
        <taxon>Dipteronia</taxon>
    </lineage>
</organism>
<dbReference type="EMBL" id="JANJYI010000002">
    <property type="protein sequence ID" value="KAK2660311.1"/>
    <property type="molecule type" value="Genomic_DNA"/>
</dbReference>
<evidence type="ECO:0000313" key="3">
    <source>
        <dbReference type="Proteomes" id="UP001280121"/>
    </source>
</evidence>
<gene>
    <name evidence="2" type="ORF">Ddye_006844</name>
</gene>
<feature type="domain" description="Retrotransposon gag" evidence="1">
    <location>
        <begin position="138"/>
        <end position="201"/>
    </location>
</feature>
<reference evidence="2" key="1">
    <citation type="journal article" date="2023" name="Plant J.">
        <title>Genome sequences and population genomics provide insights into the demographic history, inbreeding, and mutation load of two 'living fossil' tree species of Dipteronia.</title>
        <authorList>
            <person name="Feng Y."/>
            <person name="Comes H.P."/>
            <person name="Chen J."/>
            <person name="Zhu S."/>
            <person name="Lu R."/>
            <person name="Zhang X."/>
            <person name="Li P."/>
            <person name="Qiu J."/>
            <person name="Olsen K.M."/>
            <person name="Qiu Y."/>
        </authorList>
    </citation>
    <scope>NUCLEOTIDE SEQUENCE</scope>
    <source>
        <strain evidence="2">KIB01</strain>
    </source>
</reference>
<accession>A0AAE0CR43</accession>
<name>A0AAE0CR43_9ROSI</name>
<keyword evidence="3" id="KW-1185">Reference proteome</keyword>
<dbReference type="InterPro" id="IPR005162">
    <property type="entry name" value="Retrotrans_gag_dom"/>
</dbReference>